<proteinExistence type="predicted"/>
<name>A0A183FTP2_HELPZ</name>
<dbReference type="AlphaFoldDB" id="A0A183FTP2"/>
<reference evidence="1 2" key="1">
    <citation type="submission" date="2018-11" db="EMBL/GenBank/DDBJ databases">
        <authorList>
            <consortium name="Pathogen Informatics"/>
        </authorList>
    </citation>
    <scope>NUCLEOTIDE SEQUENCE [LARGE SCALE GENOMIC DNA]</scope>
</reference>
<evidence type="ECO:0000313" key="3">
    <source>
        <dbReference type="WBParaSite" id="HPBE_0001146401-mRNA-1"/>
    </source>
</evidence>
<evidence type="ECO:0000313" key="1">
    <source>
        <dbReference type="EMBL" id="VDO88690.1"/>
    </source>
</evidence>
<protein>
    <submittedName>
        <fullName evidence="1 3">Uncharacterized protein</fullName>
    </submittedName>
</protein>
<reference evidence="3" key="2">
    <citation type="submission" date="2019-09" db="UniProtKB">
        <authorList>
            <consortium name="WormBaseParasite"/>
        </authorList>
    </citation>
    <scope>IDENTIFICATION</scope>
</reference>
<organism evidence="2 3">
    <name type="scientific">Heligmosomoides polygyrus</name>
    <name type="common">Parasitic roundworm</name>
    <dbReference type="NCBI Taxonomy" id="6339"/>
    <lineage>
        <taxon>Eukaryota</taxon>
        <taxon>Metazoa</taxon>
        <taxon>Ecdysozoa</taxon>
        <taxon>Nematoda</taxon>
        <taxon>Chromadorea</taxon>
        <taxon>Rhabditida</taxon>
        <taxon>Rhabditina</taxon>
        <taxon>Rhabditomorpha</taxon>
        <taxon>Strongyloidea</taxon>
        <taxon>Heligmosomidae</taxon>
        <taxon>Heligmosomoides</taxon>
    </lineage>
</organism>
<sequence>MSVEHGEKSNDSMVRPLFLEVVRTSLSVWIQGLVVTANLRTLLVLGEGALDSQQPENTLCSVTAGPNRGAYFDPLFCADHAYVFESDPVRNGYCTVLHRRDGVSDLGRENRVSDVSILWKMAWGQVDVVIEEIGVKVVDNLLHCSSGGSEGSVRTSESDHFCLEAGEVPPGMRMLNHVSAASAYTSALLSLRSSLSPIWTASQAVSQLPDAHAAPFHAALGSLSTIVEIVKMEAVVFHIVVTHDGMFPKAGKRHKLDTSFRSKNSIERCHSRPISEKWILRRFPIEDVGAQAEPARTMTS</sequence>
<dbReference type="Proteomes" id="UP000050761">
    <property type="component" value="Unassembled WGS sequence"/>
</dbReference>
<dbReference type="EMBL" id="UZAH01027115">
    <property type="protein sequence ID" value="VDO88690.1"/>
    <property type="molecule type" value="Genomic_DNA"/>
</dbReference>
<gene>
    <name evidence="1" type="ORF">HPBE_LOCUS11465</name>
</gene>
<accession>A0A183FTP2</accession>
<evidence type="ECO:0000313" key="2">
    <source>
        <dbReference type="Proteomes" id="UP000050761"/>
    </source>
</evidence>
<dbReference type="WBParaSite" id="HPBE_0001146401-mRNA-1">
    <property type="protein sequence ID" value="HPBE_0001146401-mRNA-1"/>
    <property type="gene ID" value="HPBE_0001146401"/>
</dbReference>
<keyword evidence="2" id="KW-1185">Reference proteome</keyword>
<accession>A0A3P7YKV7</accession>